<feature type="signal peptide" evidence="2">
    <location>
        <begin position="1"/>
        <end position="24"/>
    </location>
</feature>
<dbReference type="STRING" id="1794912.AXX12_18280"/>
<dbReference type="PRINTS" id="PR00069">
    <property type="entry name" value="ALDKETRDTASE"/>
</dbReference>
<comment type="caution">
    <text evidence="4">The sequence shown here is derived from an EMBL/GenBank/DDBJ whole genome shotgun (WGS) entry which is preliminary data.</text>
</comment>
<dbReference type="InterPro" id="IPR023210">
    <property type="entry name" value="NADP_OxRdtase_dom"/>
</dbReference>
<feature type="chain" id="PRO_5039473032" description="NADP-dependent oxidoreductase domain-containing protein" evidence="2">
    <location>
        <begin position="25"/>
        <end position="331"/>
    </location>
</feature>
<proteinExistence type="predicted"/>
<organism evidence="4 5">
    <name type="scientific">Anaerosporomusa subterranea</name>
    <dbReference type="NCBI Taxonomy" id="1794912"/>
    <lineage>
        <taxon>Bacteria</taxon>
        <taxon>Bacillati</taxon>
        <taxon>Bacillota</taxon>
        <taxon>Negativicutes</taxon>
        <taxon>Acetonemataceae</taxon>
        <taxon>Anaerosporomusa</taxon>
    </lineage>
</organism>
<feature type="domain" description="NADP-dependent oxidoreductase" evidence="3">
    <location>
        <begin position="16"/>
        <end position="304"/>
    </location>
</feature>
<reference evidence="4 5" key="1">
    <citation type="submission" date="2016-02" db="EMBL/GenBank/DDBJ databases">
        <title>Anaerosporomusa subterraneum gen. nov., sp. nov., a spore-forming obligate anaerobe isolated from saprolite.</title>
        <authorList>
            <person name="Choi J.K."/>
            <person name="Shah M."/>
            <person name="Yee N."/>
        </authorList>
    </citation>
    <scope>NUCLEOTIDE SEQUENCE [LARGE SCALE GENOMIC DNA]</scope>
    <source>
        <strain evidence="4 5">RU4</strain>
    </source>
</reference>
<dbReference type="Proteomes" id="UP000076268">
    <property type="component" value="Unassembled WGS sequence"/>
</dbReference>
<evidence type="ECO:0000259" key="3">
    <source>
        <dbReference type="Pfam" id="PF00248"/>
    </source>
</evidence>
<dbReference type="InterPro" id="IPR050523">
    <property type="entry name" value="AKR_Detox_Biosynth"/>
</dbReference>
<dbReference type="InterPro" id="IPR020471">
    <property type="entry name" value="AKR"/>
</dbReference>
<evidence type="ECO:0000313" key="5">
    <source>
        <dbReference type="Proteomes" id="UP000076268"/>
    </source>
</evidence>
<protein>
    <recommendedName>
        <fullName evidence="3">NADP-dependent oxidoreductase domain-containing protein</fullName>
    </recommendedName>
</protein>
<sequence>MRYTTLGKTPLKVSALGLGCWAFAGGTVWGNQEEKDSINTIRTAIDVGITFFDTAEKYGDGRSEEVLGQGLKGCRHQVVVASKVYSDNLTRENVIKSCEQSLKRLNTDYLDLYQIHWPSRSIPLEETMAAFDQLVQQGKVRTVGVCNFGVQDMESVLKLSNVVSDQLPYSLLWRAIEQEILPKCKENRVGVIAYSPLCQGLLTGKYQSVEQVPPGLTGTRFYSHQRSNARHGEAGMEAETFTAVARIREICASIGESTGNVAISWVLNQPGISSVLVGARTPQQLQENIKATYVELSNETMKSLVVATEDLKAKVGDNPDMWEGKEKSRYR</sequence>
<dbReference type="Gene3D" id="3.20.20.100">
    <property type="entry name" value="NADP-dependent oxidoreductase domain"/>
    <property type="match status" value="1"/>
</dbReference>
<dbReference type="PANTHER" id="PTHR43364">
    <property type="entry name" value="NADH-SPECIFIC METHYLGLYOXAL REDUCTASE-RELATED"/>
    <property type="match status" value="1"/>
</dbReference>
<keyword evidence="5" id="KW-1185">Reference proteome</keyword>
<dbReference type="AlphaFoldDB" id="A0A154BUR7"/>
<dbReference type="PROSITE" id="PS00062">
    <property type="entry name" value="ALDOKETO_REDUCTASE_2"/>
    <property type="match status" value="1"/>
</dbReference>
<dbReference type="EMBL" id="LSGP01000012">
    <property type="protein sequence ID" value="KYZ77679.1"/>
    <property type="molecule type" value="Genomic_DNA"/>
</dbReference>
<evidence type="ECO:0000256" key="1">
    <source>
        <dbReference type="ARBA" id="ARBA00023002"/>
    </source>
</evidence>
<dbReference type="CDD" id="cd19085">
    <property type="entry name" value="AKR_AKR11B3"/>
    <property type="match status" value="1"/>
</dbReference>
<dbReference type="InterPro" id="IPR018170">
    <property type="entry name" value="Aldo/ket_reductase_CS"/>
</dbReference>
<dbReference type="RefSeq" id="WP_066238236.1">
    <property type="nucleotide sequence ID" value="NZ_LSGP01000012.1"/>
</dbReference>
<gene>
    <name evidence="4" type="ORF">AXX12_18280</name>
</gene>
<dbReference type="InterPro" id="IPR036812">
    <property type="entry name" value="NAD(P)_OxRdtase_dom_sf"/>
</dbReference>
<keyword evidence="1" id="KW-0560">Oxidoreductase</keyword>
<accession>A0A154BUR7</accession>
<keyword evidence="2" id="KW-0732">Signal</keyword>
<dbReference type="PANTHER" id="PTHR43364:SF4">
    <property type="entry name" value="NAD(P)-LINKED OXIDOREDUCTASE SUPERFAMILY PROTEIN"/>
    <property type="match status" value="1"/>
</dbReference>
<dbReference type="GO" id="GO:0016491">
    <property type="term" value="F:oxidoreductase activity"/>
    <property type="evidence" value="ECO:0007669"/>
    <property type="project" value="UniProtKB-KW"/>
</dbReference>
<name>A0A154BUR7_ANASB</name>
<dbReference type="Pfam" id="PF00248">
    <property type="entry name" value="Aldo_ket_red"/>
    <property type="match status" value="1"/>
</dbReference>
<evidence type="ECO:0000313" key="4">
    <source>
        <dbReference type="EMBL" id="KYZ77679.1"/>
    </source>
</evidence>
<evidence type="ECO:0000256" key="2">
    <source>
        <dbReference type="SAM" id="SignalP"/>
    </source>
</evidence>
<dbReference type="OrthoDB" id="9804790at2"/>
<dbReference type="SUPFAM" id="SSF51430">
    <property type="entry name" value="NAD(P)-linked oxidoreductase"/>
    <property type="match status" value="1"/>
</dbReference>